<organism evidence="3 4">
    <name type="scientific">Parabacteroides johnsonii</name>
    <dbReference type="NCBI Taxonomy" id="387661"/>
    <lineage>
        <taxon>Bacteria</taxon>
        <taxon>Pseudomonadati</taxon>
        <taxon>Bacteroidota</taxon>
        <taxon>Bacteroidia</taxon>
        <taxon>Bacteroidales</taxon>
        <taxon>Tannerellaceae</taxon>
        <taxon>Parabacteroides</taxon>
    </lineage>
</organism>
<accession>A0A9Q5X793</accession>
<dbReference type="GeneID" id="93407103"/>
<dbReference type="PROSITE" id="PS51257">
    <property type="entry name" value="PROKAR_LIPOPROTEIN"/>
    <property type="match status" value="1"/>
</dbReference>
<reference evidence="2" key="3">
    <citation type="submission" date="2023-01" db="EMBL/GenBank/DDBJ databases">
        <title>Exploring GABA producing Bacteroides strains toward improving mental health.</title>
        <authorList>
            <person name="Yousuf B."/>
            <person name="Bouhlel N.E."/>
            <person name="Mottawea W."/>
            <person name="Hammami R."/>
        </authorList>
    </citation>
    <scope>NUCLEOTIDE SEQUENCE</scope>
    <source>
        <strain evidence="2">UO.H1047</strain>
    </source>
</reference>
<evidence type="ECO:0000256" key="1">
    <source>
        <dbReference type="SAM" id="SignalP"/>
    </source>
</evidence>
<dbReference type="AlphaFoldDB" id="A0A9Q5X793"/>
<dbReference type="Proteomes" id="UP001213646">
    <property type="component" value="Unassembled WGS sequence"/>
</dbReference>
<proteinExistence type="predicted"/>
<evidence type="ECO:0008006" key="5">
    <source>
        <dbReference type="Google" id="ProtNLM"/>
    </source>
</evidence>
<evidence type="ECO:0000313" key="4">
    <source>
        <dbReference type="Proteomes" id="UP000195975"/>
    </source>
</evidence>
<feature type="chain" id="PRO_5042783226" description="Lipocalin-like domain-containing protein" evidence="1">
    <location>
        <begin position="26"/>
        <end position="134"/>
    </location>
</feature>
<evidence type="ECO:0000313" key="2">
    <source>
        <dbReference type="EMBL" id="MDC7149465.1"/>
    </source>
</evidence>
<reference evidence="3" key="2">
    <citation type="journal article" date="2018" name="BMC Genomics">
        <title>Whole genome sequencing and function prediction of 133 gut anaerobes isolated from chicken caecum in pure cultures.</title>
        <authorList>
            <person name="Medvecky M."/>
            <person name="Cejkova D."/>
            <person name="Polansky O."/>
            <person name="Karasova D."/>
            <person name="Kubasova T."/>
            <person name="Cizek A."/>
            <person name="Rychlik I."/>
        </authorList>
    </citation>
    <scope>NUCLEOTIDE SEQUENCE</scope>
    <source>
        <strain evidence="3">An42</strain>
    </source>
</reference>
<dbReference type="EMBL" id="NFIJ01000017">
    <property type="protein sequence ID" value="OUO03951.1"/>
    <property type="molecule type" value="Genomic_DNA"/>
</dbReference>
<reference evidence="4" key="1">
    <citation type="submission" date="2017-04" db="EMBL/GenBank/DDBJ databases">
        <title>Function of individual gut microbiota members based on whole genome sequencing of pure cultures obtained from chicken caecum.</title>
        <authorList>
            <person name="Medvecky M."/>
            <person name="Cejkova D."/>
            <person name="Polansky O."/>
            <person name="Karasova D."/>
            <person name="Kubasova T."/>
            <person name="Cizek A."/>
            <person name="Rychlik I."/>
        </authorList>
    </citation>
    <scope>NUCLEOTIDE SEQUENCE [LARGE SCALE GENOMIC DNA]</scope>
    <source>
        <strain evidence="4">An42</strain>
    </source>
</reference>
<keyword evidence="1" id="KW-0732">Signal</keyword>
<dbReference type="RefSeq" id="WP_008148763.1">
    <property type="nucleotide sequence ID" value="NZ_CABJAU010000009.1"/>
</dbReference>
<protein>
    <recommendedName>
        <fullName evidence="5">Lipocalin-like domain-containing protein</fullName>
    </recommendedName>
</protein>
<dbReference type="Proteomes" id="UP000195975">
    <property type="component" value="Unassembled WGS sequence"/>
</dbReference>
<gene>
    <name evidence="3" type="ORF">B5F96_13885</name>
    <name evidence="2" type="ORF">PQG89_08505</name>
</gene>
<dbReference type="EMBL" id="JAQPYX010000075">
    <property type="protein sequence ID" value="MDC7149465.1"/>
    <property type="molecule type" value="Genomic_DNA"/>
</dbReference>
<feature type="signal peptide" evidence="1">
    <location>
        <begin position="1"/>
        <end position="25"/>
    </location>
</feature>
<comment type="caution">
    <text evidence="3">The sequence shown here is derived from an EMBL/GenBank/DDBJ whole genome shotgun (WGS) entry which is preliminary data.</text>
</comment>
<evidence type="ECO:0000313" key="3">
    <source>
        <dbReference type="EMBL" id="OUO03951.1"/>
    </source>
</evidence>
<name>A0A9Q5X793_9BACT</name>
<sequence>MKTKFTYLLLVIIAMTMSFTFTSCGDDDDDVTPGNSSIVGVWEVGDQLINGHPGTLRVEFNSNNKGVISGIYTDGTDPDSYNFEYVIKKEQNGDTFLTIIWTGTHNLIYQENREYEVTIAPTRLVWGNFTYVRK</sequence>